<reference evidence="2" key="1">
    <citation type="submission" date="2018-10" db="EMBL/GenBank/DDBJ databases">
        <title>Effector identification in a new, highly contiguous assembly of the strawberry crown rot pathogen Phytophthora cactorum.</title>
        <authorList>
            <person name="Armitage A.D."/>
            <person name="Nellist C.F."/>
            <person name="Bates H."/>
            <person name="Vickerstaff R.J."/>
            <person name="Harrison R.J."/>
        </authorList>
    </citation>
    <scope>NUCLEOTIDE SEQUENCE</scope>
    <source>
        <strain evidence="2">15-7</strain>
        <strain evidence="3">4040</strain>
        <strain evidence="4">P415</strain>
    </source>
</reference>
<dbReference type="EMBL" id="RCMG01000334">
    <property type="protein sequence ID" value="KAG2856421.1"/>
    <property type="molecule type" value="Genomic_DNA"/>
</dbReference>
<evidence type="ECO:0000313" key="4">
    <source>
        <dbReference type="EMBL" id="KAG2988219.1"/>
    </source>
</evidence>
<feature type="region of interest" description="Disordered" evidence="1">
    <location>
        <begin position="1"/>
        <end position="28"/>
    </location>
</feature>
<dbReference type="AlphaFoldDB" id="A0A8T0Z2J3"/>
<dbReference type="EMBL" id="RCMK01000610">
    <property type="protein sequence ID" value="KAG2919321.1"/>
    <property type="molecule type" value="Genomic_DNA"/>
</dbReference>
<dbReference type="EMBL" id="RCML01000157">
    <property type="protein sequence ID" value="KAG2988219.1"/>
    <property type="molecule type" value="Genomic_DNA"/>
</dbReference>
<organism evidence="2 5">
    <name type="scientific">Phytophthora cactorum</name>
    <dbReference type="NCBI Taxonomy" id="29920"/>
    <lineage>
        <taxon>Eukaryota</taxon>
        <taxon>Sar</taxon>
        <taxon>Stramenopiles</taxon>
        <taxon>Oomycota</taxon>
        <taxon>Peronosporomycetes</taxon>
        <taxon>Peronosporales</taxon>
        <taxon>Peronosporaceae</taxon>
        <taxon>Phytophthora</taxon>
    </lineage>
</organism>
<proteinExistence type="predicted"/>
<evidence type="ECO:0000313" key="2">
    <source>
        <dbReference type="EMBL" id="KAG2856421.1"/>
    </source>
</evidence>
<comment type="caution">
    <text evidence="2">The sequence shown here is derived from an EMBL/GenBank/DDBJ whole genome shotgun (WGS) entry which is preliminary data.</text>
</comment>
<dbReference type="Proteomes" id="UP000735874">
    <property type="component" value="Unassembled WGS sequence"/>
</dbReference>
<dbReference type="Proteomes" id="UP000736787">
    <property type="component" value="Unassembled WGS sequence"/>
</dbReference>
<feature type="compositionally biased region" description="Basic and acidic residues" evidence="1">
    <location>
        <begin position="13"/>
        <end position="26"/>
    </location>
</feature>
<evidence type="ECO:0000313" key="3">
    <source>
        <dbReference type="EMBL" id="KAG2919321.1"/>
    </source>
</evidence>
<dbReference type="Proteomes" id="UP000697107">
    <property type="component" value="Unassembled WGS sequence"/>
</dbReference>
<evidence type="ECO:0000313" key="5">
    <source>
        <dbReference type="Proteomes" id="UP000735874"/>
    </source>
</evidence>
<protein>
    <submittedName>
        <fullName evidence="2">Uncharacterized protein</fullName>
    </submittedName>
</protein>
<evidence type="ECO:0000256" key="1">
    <source>
        <dbReference type="SAM" id="MobiDB-lite"/>
    </source>
</evidence>
<name>A0A8T0Z2J3_9STRA</name>
<sequence>MNSGGDPDFDGDLSGHLDDTFDRERGGAFTTNPYAQNCFQRLWATSNATASESTYIPNADEAEPCTDDGDLRKLLGI</sequence>
<gene>
    <name evidence="2" type="ORF">PC113_g11586</name>
    <name evidence="3" type="ORF">PC117_g16821</name>
    <name evidence="4" type="ORF">PC118_g6845</name>
</gene>
<accession>A0A8T0Z2J3</accession>